<evidence type="ECO:0000313" key="8">
    <source>
        <dbReference type="Proteomes" id="UP000198614"/>
    </source>
</evidence>
<dbReference type="PROSITE" id="PS51935">
    <property type="entry name" value="NLPC_P60"/>
    <property type="match status" value="1"/>
</dbReference>
<dbReference type="InterPro" id="IPR038765">
    <property type="entry name" value="Papain-like_cys_pep_sf"/>
</dbReference>
<feature type="chain" id="PRO_5038704698" evidence="5">
    <location>
        <begin position="22"/>
        <end position="346"/>
    </location>
</feature>
<dbReference type="PANTHER" id="PTHR47359">
    <property type="entry name" value="PEPTIDOGLYCAN DL-ENDOPEPTIDASE CWLO"/>
    <property type="match status" value="1"/>
</dbReference>
<dbReference type="PANTHER" id="PTHR47359:SF3">
    <property type="entry name" value="NLP_P60 DOMAIN-CONTAINING PROTEIN-RELATED"/>
    <property type="match status" value="1"/>
</dbReference>
<gene>
    <name evidence="7" type="ORF">SAMN05216260_104181</name>
</gene>
<evidence type="ECO:0000256" key="4">
    <source>
        <dbReference type="ARBA" id="ARBA00022807"/>
    </source>
</evidence>
<dbReference type="EMBL" id="FNAX01000004">
    <property type="protein sequence ID" value="SDE85709.1"/>
    <property type="molecule type" value="Genomic_DNA"/>
</dbReference>
<dbReference type="AlphaFoldDB" id="A0A1G7GCF2"/>
<dbReference type="GO" id="GO:0006508">
    <property type="term" value="P:proteolysis"/>
    <property type="evidence" value="ECO:0007669"/>
    <property type="project" value="UniProtKB-KW"/>
</dbReference>
<dbReference type="OrthoDB" id="5177647at2"/>
<evidence type="ECO:0000256" key="5">
    <source>
        <dbReference type="SAM" id="SignalP"/>
    </source>
</evidence>
<keyword evidence="4" id="KW-0788">Thiol protease</keyword>
<dbReference type="InterPro" id="IPR000064">
    <property type="entry name" value="NLP_P60_dom"/>
</dbReference>
<evidence type="ECO:0000259" key="6">
    <source>
        <dbReference type="PROSITE" id="PS51935"/>
    </source>
</evidence>
<feature type="domain" description="NlpC/P60" evidence="6">
    <location>
        <begin position="228"/>
        <end position="346"/>
    </location>
</feature>
<evidence type="ECO:0000313" key="7">
    <source>
        <dbReference type="EMBL" id="SDE85709.1"/>
    </source>
</evidence>
<evidence type="ECO:0000256" key="3">
    <source>
        <dbReference type="ARBA" id="ARBA00022801"/>
    </source>
</evidence>
<feature type="signal peptide" evidence="5">
    <location>
        <begin position="1"/>
        <end position="21"/>
    </location>
</feature>
<dbReference type="SUPFAM" id="SSF54001">
    <property type="entry name" value="Cysteine proteinases"/>
    <property type="match status" value="1"/>
</dbReference>
<comment type="similarity">
    <text evidence="1">Belongs to the peptidase C40 family.</text>
</comment>
<evidence type="ECO:0000256" key="2">
    <source>
        <dbReference type="ARBA" id="ARBA00022670"/>
    </source>
</evidence>
<reference evidence="7 8" key="1">
    <citation type="submission" date="2016-10" db="EMBL/GenBank/DDBJ databases">
        <authorList>
            <person name="de Groot N.N."/>
        </authorList>
    </citation>
    <scope>NUCLEOTIDE SEQUENCE [LARGE SCALE GENOMIC DNA]</scope>
    <source>
        <strain evidence="7 8">CGMCC 4.1859</strain>
    </source>
</reference>
<keyword evidence="2" id="KW-0645">Protease</keyword>
<dbReference type="InterPro" id="IPR051794">
    <property type="entry name" value="PG_Endopeptidase_C40"/>
</dbReference>
<keyword evidence="3" id="KW-0378">Hydrolase</keyword>
<organism evidence="7 8">
    <name type="scientific">Streptomyces griseoaurantiacus</name>
    <dbReference type="NCBI Taxonomy" id="68213"/>
    <lineage>
        <taxon>Bacteria</taxon>
        <taxon>Bacillati</taxon>
        <taxon>Actinomycetota</taxon>
        <taxon>Actinomycetes</taxon>
        <taxon>Kitasatosporales</taxon>
        <taxon>Streptomycetaceae</taxon>
        <taxon>Streptomyces</taxon>
        <taxon>Streptomyces aurantiacus group</taxon>
    </lineage>
</organism>
<proteinExistence type="inferred from homology"/>
<dbReference type="GO" id="GO:0008234">
    <property type="term" value="F:cysteine-type peptidase activity"/>
    <property type="evidence" value="ECO:0007669"/>
    <property type="project" value="UniProtKB-KW"/>
</dbReference>
<protein>
    <submittedName>
        <fullName evidence="7">NlpC/P60 family protein</fullName>
    </submittedName>
</protein>
<name>A0A1G7GCF2_9ACTN</name>
<dbReference type="Proteomes" id="UP000198614">
    <property type="component" value="Unassembled WGS sequence"/>
</dbReference>
<evidence type="ECO:0000256" key="1">
    <source>
        <dbReference type="ARBA" id="ARBA00007074"/>
    </source>
</evidence>
<dbReference type="Gene3D" id="3.90.1720.10">
    <property type="entry name" value="endopeptidase domain like (from Nostoc punctiforme)"/>
    <property type="match status" value="1"/>
</dbReference>
<sequence length="346" mass="37620">MSGRLLRLVCTVAVTASVVLAPGRAAAEPAPGERPLPELLTDLSELYRGAERATETYNATAERLTRQRAESRRLDERLAKARRSLDDGRGAAGRLARQQYQGVSGISPYVRLLLARDPQRMLDEGHVVGRLARERAEAVTRLSGGERRADALAHAARRALDRQRSLTEQRKKDRDTVRSRLGEVERMLASLSPARLAELTRLEQERTAAAQEELLASGAVRDDERPPSPAAGRALRYALEQIGKPYAWGAAGPASYDCSGLTSKAWRAAGRTIPRTSQEQWDRLPHVPLDELRPGDLVLYHPDATHVALYTGHGMVVQAPRPGAAVTMTPLATAPVLGAVRPGAAL</sequence>
<dbReference type="Pfam" id="PF00877">
    <property type="entry name" value="NLPC_P60"/>
    <property type="match status" value="1"/>
</dbReference>
<keyword evidence="5" id="KW-0732">Signal</keyword>
<accession>A0A1G7GCF2</accession>